<keyword evidence="6" id="KW-0227">DNA damage</keyword>
<evidence type="ECO:0000256" key="5">
    <source>
        <dbReference type="ARBA" id="ARBA00022723"/>
    </source>
</evidence>
<accession>A0ABV2BQ73</accession>
<dbReference type="SUPFAM" id="SSF55811">
    <property type="entry name" value="Nudix"/>
    <property type="match status" value="1"/>
</dbReference>
<keyword evidence="5" id="KW-0479">Metal-binding</keyword>
<keyword evidence="3" id="KW-0515">Mutator protein</keyword>
<evidence type="ECO:0000256" key="9">
    <source>
        <dbReference type="ARBA" id="ARBA00023204"/>
    </source>
</evidence>
<organism evidence="18 19">
    <name type="scientific">Aliikangiella maris</name>
    <dbReference type="NCBI Taxonomy" id="3162458"/>
    <lineage>
        <taxon>Bacteria</taxon>
        <taxon>Pseudomonadati</taxon>
        <taxon>Pseudomonadota</taxon>
        <taxon>Gammaproteobacteria</taxon>
        <taxon>Oceanospirillales</taxon>
        <taxon>Pleioneaceae</taxon>
        <taxon>Aliikangiella</taxon>
    </lineage>
</organism>
<dbReference type="CDD" id="cd03425">
    <property type="entry name" value="NUDIX_MutT_NudA_like"/>
    <property type="match status" value="1"/>
</dbReference>
<comment type="caution">
    <text evidence="18">The sequence shown here is derived from an EMBL/GenBank/DDBJ whole genome shotgun (WGS) entry which is preliminary data.</text>
</comment>
<evidence type="ECO:0000256" key="4">
    <source>
        <dbReference type="ARBA" id="ARBA00022705"/>
    </source>
</evidence>
<dbReference type="NCBIfam" id="TIGR00586">
    <property type="entry name" value="mutt"/>
    <property type="match status" value="1"/>
</dbReference>
<keyword evidence="4" id="KW-0235">DNA replication</keyword>
<evidence type="ECO:0000256" key="14">
    <source>
        <dbReference type="ARBA" id="ARBA00041592"/>
    </source>
</evidence>
<dbReference type="Pfam" id="PF14815">
    <property type="entry name" value="NUDIX_4"/>
    <property type="match status" value="1"/>
</dbReference>
<dbReference type="Gene3D" id="3.90.79.10">
    <property type="entry name" value="Nucleoside Triphosphate Pyrophosphohydrolase"/>
    <property type="match status" value="1"/>
</dbReference>
<evidence type="ECO:0000256" key="6">
    <source>
        <dbReference type="ARBA" id="ARBA00022763"/>
    </source>
</evidence>
<dbReference type="InterPro" id="IPR000086">
    <property type="entry name" value="NUDIX_hydrolase_dom"/>
</dbReference>
<evidence type="ECO:0000313" key="19">
    <source>
        <dbReference type="Proteomes" id="UP001548189"/>
    </source>
</evidence>
<evidence type="ECO:0000256" key="12">
    <source>
        <dbReference type="ARBA" id="ARBA00038905"/>
    </source>
</evidence>
<dbReference type="PANTHER" id="PTHR47707">
    <property type="entry name" value="8-OXO-DGTP DIPHOSPHATASE"/>
    <property type="match status" value="1"/>
</dbReference>
<evidence type="ECO:0000256" key="2">
    <source>
        <dbReference type="ARBA" id="ARBA00005582"/>
    </source>
</evidence>
<reference evidence="18 19" key="1">
    <citation type="submission" date="2024-06" db="EMBL/GenBank/DDBJ databases">
        <authorList>
            <person name="Li F."/>
        </authorList>
    </citation>
    <scope>NUCLEOTIDE SEQUENCE [LARGE SCALE GENOMIC DNA]</scope>
    <source>
        <strain evidence="18 19">GXAS 311</strain>
    </source>
</reference>
<sequence>MSVVRVAAGIILKNQKVLIAQRPMSKHKGGYWEFPGGKIENQETPESALIRELKEELNIQVQQMSEYMQLNFQYPEKTVALSFFLVESFIGIPRGMENQPVQWVSIDKLVQLRFPEANLPVIKKLLVDHA</sequence>
<dbReference type="PRINTS" id="PR00502">
    <property type="entry name" value="NUDIXFAMILY"/>
</dbReference>
<evidence type="ECO:0000256" key="10">
    <source>
        <dbReference type="ARBA" id="ARBA00035861"/>
    </source>
</evidence>
<evidence type="ECO:0000256" key="8">
    <source>
        <dbReference type="ARBA" id="ARBA00022842"/>
    </source>
</evidence>
<dbReference type="InterPro" id="IPR047127">
    <property type="entry name" value="MutT-like"/>
</dbReference>
<dbReference type="GO" id="GO:0035539">
    <property type="term" value="F:8-oxo-7,8-dihydrodeoxyguanosine triphosphate pyrophosphatase activity"/>
    <property type="evidence" value="ECO:0007669"/>
    <property type="project" value="UniProtKB-EC"/>
</dbReference>
<dbReference type="EMBL" id="JBEVCJ010000002">
    <property type="protein sequence ID" value="MET1254091.1"/>
    <property type="molecule type" value="Genomic_DNA"/>
</dbReference>
<feature type="domain" description="Nudix hydrolase" evidence="17">
    <location>
        <begin position="2"/>
        <end position="127"/>
    </location>
</feature>
<keyword evidence="8" id="KW-0460">Magnesium</keyword>
<dbReference type="PANTHER" id="PTHR47707:SF1">
    <property type="entry name" value="NUDIX HYDROLASE FAMILY PROTEIN"/>
    <property type="match status" value="1"/>
</dbReference>
<comment type="cofactor">
    <cofactor evidence="1">
        <name>Mg(2+)</name>
        <dbReference type="ChEBI" id="CHEBI:18420"/>
    </cofactor>
</comment>
<dbReference type="InterPro" id="IPR015797">
    <property type="entry name" value="NUDIX_hydrolase-like_dom_sf"/>
</dbReference>
<dbReference type="InterPro" id="IPR029119">
    <property type="entry name" value="MutY_C"/>
</dbReference>
<protein>
    <recommendedName>
        <fullName evidence="13">8-oxo-dGTP diphosphatase</fullName>
        <ecNumber evidence="12">3.6.1.55</ecNumber>
    </recommendedName>
    <alternativeName>
        <fullName evidence="16">7,8-dihydro-8-oxoguanine-triphosphatase</fullName>
    </alternativeName>
    <alternativeName>
        <fullName evidence="15">Mutator protein MutT</fullName>
    </alternativeName>
    <alternativeName>
        <fullName evidence="14">dGTP pyrophosphohydrolase</fullName>
    </alternativeName>
</protein>
<dbReference type="Proteomes" id="UP001548189">
    <property type="component" value="Unassembled WGS sequence"/>
</dbReference>
<dbReference type="InterPro" id="IPR020084">
    <property type="entry name" value="NUDIX_hydrolase_CS"/>
</dbReference>
<proteinExistence type="inferred from homology"/>
<evidence type="ECO:0000259" key="17">
    <source>
        <dbReference type="PROSITE" id="PS51462"/>
    </source>
</evidence>
<dbReference type="RefSeq" id="WP_353873640.1">
    <property type="nucleotide sequence ID" value="NZ_JBEVCJ010000002.1"/>
</dbReference>
<dbReference type="InterPro" id="IPR003561">
    <property type="entry name" value="Mutator_MutT"/>
</dbReference>
<keyword evidence="7 18" id="KW-0378">Hydrolase</keyword>
<comment type="catalytic activity">
    <reaction evidence="11">
        <text>8-oxo-GTP + H2O = 8-oxo-GMP + diphosphate + H(+)</text>
        <dbReference type="Rhea" id="RHEA:67616"/>
        <dbReference type="ChEBI" id="CHEBI:15377"/>
        <dbReference type="ChEBI" id="CHEBI:15378"/>
        <dbReference type="ChEBI" id="CHEBI:33019"/>
        <dbReference type="ChEBI" id="CHEBI:143553"/>
        <dbReference type="ChEBI" id="CHEBI:145694"/>
    </reaction>
</comment>
<dbReference type="PROSITE" id="PS00893">
    <property type="entry name" value="NUDIX_BOX"/>
    <property type="match status" value="1"/>
</dbReference>
<comment type="similarity">
    <text evidence="2">Belongs to the Nudix hydrolase family.</text>
</comment>
<dbReference type="EC" id="3.6.1.55" evidence="12"/>
<gene>
    <name evidence="18" type="primary">mutT</name>
    <name evidence="18" type="ORF">ABVT43_03025</name>
</gene>
<keyword evidence="19" id="KW-1185">Reference proteome</keyword>
<evidence type="ECO:0000256" key="15">
    <source>
        <dbReference type="ARBA" id="ARBA00041979"/>
    </source>
</evidence>
<evidence type="ECO:0000256" key="13">
    <source>
        <dbReference type="ARBA" id="ARBA00040794"/>
    </source>
</evidence>
<name>A0ABV2BQ73_9GAMM</name>
<evidence type="ECO:0000256" key="3">
    <source>
        <dbReference type="ARBA" id="ARBA00022457"/>
    </source>
</evidence>
<comment type="catalytic activity">
    <reaction evidence="10">
        <text>8-oxo-dGTP + H2O = 8-oxo-dGMP + diphosphate + H(+)</text>
        <dbReference type="Rhea" id="RHEA:31575"/>
        <dbReference type="ChEBI" id="CHEBI:15377"/>
        <dbReference type="ChEBI" id="CHEBI:15378"/>
        <dbReference type="ChEBI" id="CHEBI:33019"/>
        <dbReference type="ChEBI" id="CHEBI:63224"/>
        <dbReference type="ChEBI" id="CHEBI:77896"/>
        <dbReference type="EC" id="3.6.1.55"/>
    </reaction>
</comment>
<keyword evidence="9" id="KW-0234">DNA repair</keyword>
<evidence type="ECO:0000256" key="7">
    <source>
        <dbReference type="ARBA" id="ARBA00022801"/>
    </source>
</evidence>
<evidence type="ECO:0000256" key="1">
    <source>
        <dbReference type="ARBA" id="ARBA00001946"/>
    </source>
</evidence>
<dbReference type="InterPro" id="IPR020476">
    <property type="entry name" value="Nudix_hydrolase"/>
</dbReference>
<evidence type="ECO:0000256" key="16">
    <source>
        <dbReference type="ARBA" id="ARBA00042798"/>
    </source>
</evidence>
<evidence type="ECO:0000313" key="18">
    <source>
        <dbReference type="EMBL" id="MET1254091.1"/>
    </source>
</evidence>
<dbReference type="PROSITE" id="PS51462">
    <property type="entry name" value="NUDIX"/>
    <property type="match status" value="1"/>
</dbReference>
<evidence type="ECO:0000256" key="11">
    <source>
        <dbReference type="ARBA" id="ARBA00036904"/>
    </source>
</evidence>